<dbReference type="InterPro" id="IPR036101">
    <property type="entry name" value="CarD-like/TRCF_RID_sf"/>
</dbReference>
<keyword evidence="2 13" id="KW-0963">Cytoplasm</keyword>
<comment type="similarity">
    <text evidence="11 13">In the C-terminal section; belongs to the helicase family. RecG subfamily.</text>
</comment>
<dbReference type="STRING" id="201973.SAMN04488025_12038"/>
<dbReference type="SUPFAM" id="SSF141259">
    <property type="entry name" value="CarD-like"/>
    <property type="match status" value="1"/>
</dbReference>
<keyword evidence="8 13" id="KW-0238">DNA-binding</keyword>
<evidence type="ECO:0000256" key="13">
    <source>
        <dbReference type="HAMAP-Rule" id="MF_00969"/>
    </source>
</evidence>
<evidence type="ECO:0000256" key="4">
    <source>
        <dbReference type="ARBA" id="ARBA00022763"/>
    </source>
</evidence>
<dbReference type="PROSITE" id="PS51192">
    <property type="entry name" value="HELICASE_ATP_BIND_1"/>
    <property type="match status" value="1"/>
</dbReference>
<dbReference type="SMART" id="SM00490">
    <property type="entry name" value="HELICc"/>
    <property type="match status" value="1"/>
</dbReference>
<dbReference type="InterPro" id="IPR001650">
    <property type="entry name" value="Helicase_C-like"/>
</dbReference>
<dbReference type="Gene3D" id="2.40.10.170">
    <property type="match status" value="1"/>
</dbReference>
<dbReference type="EC" id="3.6.4.-" evidence="13"/>
<dbReference type="EMBL" id="FOOK01000020">
    <property type="protein sequence ID" value="SFG19775.1"/>
    <property type="molecule type" value="Genomic_DNA"/>
</dbReference>
<evidence type="ECO:0000256" key="11">
    <source>
        <dbReference type="ARBA" id="ARBA00061399"/>
    </source>
</evidence>
<dbReference type="Pfam" id="PF00271">
    <property type="entry name" value="Helicase_C"/>
    <property type="match status" value="1"/>
</dbReference>
<organism evidence="16 17">
    <name type="scientific">Planifilum fulgidum</name>
    <dbReference type="NCBI Taxonomy" id="201973"/>
    <lineage>
        <taxon>Bacteria</taxon>
        <taxon>Bacillati</taxon>
        <taxon>Bacillota</taxon>
        <taxon>Bacilli</taxon>
        <taxon>Bacillales</taxon>
        <taxon>Thermoactinomycetaceae</taxon>
        <taxon>Planifilum</taxon>
    </lineage>
</organism>
<dbReference type="Gene3D" id="3.90.1150.50">
    <property type="entry name" value="Transcription-repair-coupling factor, D7 domain"/>
    <property type="match status" value="1"/>
</dbReference>
<dbReference type="Gene3D" id="3.30.2060.10">
    <property type="entry name" value="Penicillin-binding protein 1b domain"/>
    <property type="match status" value="1"/>
</dbReference>
<dbReference type="Pfam" id="PF02559">
    <property type="entry name" value="CarD_TRCF_RID"/>
    <property type="match status" value="1"/>
</dbReference>
<keyword evidence="9 13" id="KW-0234">DNA repair</keyword>
<proteinExistence type="inferred from homology"/>
<dbReference type="InterPro" id="IPR014001">
    <property type="entry name" value="Helicase_ATP-bd"/>
</dbReference>
<dbReference type="GO" id="GO:0016787">
    <property type="term" value="F:hydrolase activity"/>
    <property type="evidence" value="ECO:0007669"/>
    <property type="project" value="UniProtKB-KW"/>
</dbReference>
<keyword evidence="6" id="KW-0347">Helicase</keyword>
<dbReference type="PROSITE" id="PS51194">
    <property type="entry name" value="HELICASE_CTER"/>
    <property type="match status" value="1"/>
</dbReference>
<dbReference type="PANTHER" id="PTHR47964:SF1">
    <property type="entry name" value="ATP-DEPENDENT DNA HELICASE HOMOLOG RECG, CHLOROPLASTIC"/>
    <property type="match status" value="1"/>
</dbReference>
<comment type="function">
    <text evidence="13">Couples transcription and DNA repair by recognizing RNA polymerase (RNAP) stalled at DNA lesions. Mediates ATP-dependent release of RNAP and its truncated transcript from the DNA, and recruitment of nucleotide excision repair machinery to the damaged site.</text>
</comment>
<evidence type="ECO:0000256" key="12">
    <source>
        <dbReference type="ARBA" id="ARBA00070128"/>
    </source>
</evidence>
<keyword evidence="17" id="KW-1185">Reference proteome</keyword>
<dbReference type="GO" id="GO:0000716">
    <property type="term" value="P:transcription-coupled nucleotide-excision repair, DNA damage recognition"/>
    <property type="evidence" value="ECO:0007669"/>
    <property type="project" value="UniProtKB-UniRule"/>
</dbReference>
<evidence type="ECO:0000256" key="9">
    <source>
        <dbReference type="ARBA" id="ARBA00023204"/>
    </source>
</evidence>
<dbReference type="InterPro" id="IPR004576">
    <property type="entry name" value="Mfd"/>
</dbReference>
<evidence type="ECO:0000313" key="17">
    <source>
        <dbReference type="Proteomes" id="UP000198661"/>
    </source>
</evidence>
<dbReference type="Proteomes" id="UP000198661">
    <property type="component" value="Unassembled WGS sequence"/>
</dbReference>
<evidence type="ECO:0000256" key="1">
    <source>
        <dbReference type="ARBA" id="ARBA00004496"/>
    </source>
</evidence>
<dbReference type="SUPFAM" id="SSF52540">
    <property type="entry name" value="P-loop containing nucleoside triphosphate hydrolases"/>
    <property type="match status" value="4"/>
</dbReference>
<dbReference type="InterPro" id="IPR027417">
    <property type="entry name" value="P-loop_NTPase"/>
</dbReference>
<dbReference type="SMART" id="SM00982">
    <property type="entry name" value="TRCF"/>
    <property type="match status" value="1"/>
</dbReference>
<dbReference type="GO" id="GO:0003684">
    <property type="term" value="F:damaged DNA binding"/>
    <property type="evidence" value="ECO:0007669"/>
    <property type="project" value="InterPro"/>
</dbReference>
<evidence type="ECO:0000256" key="2">
    <source>
        <dbReference type="ARBA" id="ARBA00022490"/>
    </source>
</evidence>
<dbReference type="RefSeq" id="WP_092039082.1">
    <property type="nucleotide sequence ID" value="NZ_FOOK01000020.1"/>
</dbReference>
<dbReference type="InterPro" id="IPR047112">
    <property type="entry name" value="RecG/Mfd"/>
</dbReference>
<dbReference type="OrthoDB" id="9804325at2"/>
<dbReference type="CDD" id="cd17991">
    <property type="entry name" value="DEXHc_TRCF"/>
    <property type="match status" value="1"/>
</dbReference>
<reference evidence="16 17" key="1">
    <citation type="submission" date="2016-10" db="EMBL/GenBank/DDBJ databases">
        <authorList>
            <person name="de Groot N.N."/>
        </authorList>
    </citation>
    <scope>NUCLEOTIDE SEQUENCE [LARGE SCALE GENOMIC DNA]</scope>
    <source>
        <strain evidence="16 17">DSM 44945</strain>
    </source>
</reference>
<evidence type="ECO:0000259" key="14">
    <source>
        <dbReference type="PROSITE" id="PS51192"/>
    </source>
</evidence>
<evidence type="ECO:0000256" key="10">
    <source>
        <dbReference type="ARBA" id="ARBA00061104"/>
    </source>
</evidence>
<evidence type="ECO:0000256" key="5">
    <source>
        <dbReference type="ARBA" id="ARBA00022801"/>
    </source>
</evidence>
<comment type="similarity">
    <text evidence="10 13">In the N-terminal section; belongs to the UvrB family.</text>
</comment>
<dbReference type="InterPro" id="IPR037235">
    <property type="entry name" value="TRCF-like_C_D7"/>
</dbReference>
<evidence type="ECO:0000256" key="8">
    <source>
        <dbReference type="ARBA" id="ARBA00023125"/>
    </source>
</evidence>
<dbReference type="Pfam" id="PF03461">
    <property type="entry name" value="TRCF"/>
    <property type="match status" value="1"/>
</dbReference>
<comment type="subcellular location">
    <subcellularLocation>
        <location evidence="1 13">Cytoplasm</location>
    </subcellularLocation>
</comment>
<feature type="domain" description="Helicase C-terminal" evidence="15">
    <location>
        <begin position="820"/>
        <end position="974"/>
    </location>
</feature>
<dbReference type="GO" id="GO:0003678">
    <property type="term" value="F:DNA helicase activity"/>
    <property type="evidence" value="ECO:0007669"/>
    <property type="project" value="TreeGrafter"/>
</dbReference>
<dbReference type="InterPro" id="IPR011545">
    <property type="entry name" value="DEAD/DEAH_box_helicase_dom"/>
</dbReference>
<dbReference type="InterPro" id="IPR005118">
    <property type="entry name" value="TRCF_C"/>
</dbReference>
<dbReference type="GO" id="GO:0005524">
    <property type="term" value="F:ATP binding"/>
    <property type="evidence" value="ECO:0007669"/>
    <property type="project" value="UniProtKB-UniRule"/>
</dbReference>
<keyword evidence="4 13" id="KW-0227">DNA damage</keyword>
<dbReference type="Pfam" id="PF00270">
    <property type="entry name" value="DEAD"/>
    <property type="match status" value="1"/>
</dbReference>
<dbReference type="FunFam" id="3.40.50.300:FF:000546">
    <property type="entry name" value="Transcription-repair-coupling factor"/>
    <property type="match status" value="1"/>
</dbReference>
<dbReference type="GO" id="GO:0006355">
    <property type="term" value="P:regulation of DNA-templated transcription"/>
    <property type="evidence" value="ECO:0007669"/>
    <property type="project" value="UniProtKB-UniRule"/>
</dbReference>
<dbReference type="GO" id="GO:0005737">
    <property type="term" value="C:cytoplasm"/>
    <property type="evidence" value="ECO:0007669"/>
    <property type="project" value="UniProtKB-SubCell"/>
</dbReference>
<evidence type="ECO:0000256" key="7">
    <source>
        <dbReference type="ARBA" id="ARBA00022840"/>
    </source>
</evidence>
<feature type="domain" description="Helicase ATP-binding" evidence="14">
    <location>
        <begin position="638"/>
        <end position="799"/>
    </location>
</feature>
<dbReference type="Pfam" id="PF17757">
    <property type="entry name" value="UvrB_inter"/>
    <property type="match status" value="1"/>
</dbReference>
<dbReference type="Gene3D" id="3.40.50.300">
    <property type="entry name" value="P-loop containing nucleotide triphosphate hydrolases"/>
    <property type="match status" value="2"/>
</dbReference>
<dbReference type="SUPFAM" id="SSF143517">
    <property type="entry name" value="TRCF domain-like"/>
    <property type="match status" value="1"/>
</dbReference>
<evidence type="ECO:0000256" key="3">
    <source>
        <dbReference type="ARBA" id="ARBA00022741"/>
    </source>
</evidence>
<evidence type="ECO:0000259" key="15">
    <source>
        <dbReference type="PROSITE" id="PS51194"/>
    </source>
</evidence>
<accession>A0A1I2PU17</accession>
<name>A0A1I2PU17_9BACL</name>
<gene>
    <name evidence="13" type="primary">mfd</name>
    <name evidence="16" type="ORF">SAMN04488025_12038</name>
</gene>
<dbReference type="HAMAP" id="MF_00969">
    <property type="entry name" value="TRCF"/>
    <property type="match status" value="1"/>
</dbReference>
<dbReference type="PANTHER" id="PTHR47964">
    <property type="entry name" value="ATP-DEPENDENT DNA HELICASE HOMOLOG RECG, CHLOROPLASTIC"/>
    <property type="match status" value="1"/>
</dbReference>
<protein>
    <recommendedName>
        <fullName evidence="12 13">Transcription-repair-coupling factor</fullName>
        <shortName evidence="13">TRCF</shortName>
        <ecNumber evidence="13">3.6.4.-</ecNumber>
    </recommendedName>
</protein>
<keyword evidence="5 13" id="KW-0378">Hydrolase</keyword>
<dbReference type="Gene3D" id="3.40.50.11180">
    <property type="match status" value="1"/>
</dbReference>
<dbReference type="InterPro" id="IPR041471">
    <property type="entry name" value="UvrB_inter"/>
</dbReference>
<dbReference type="SMART" id="SM01058">
    <property type="entry name" value="CarD_TRCF"/>
    <property type="match status" value="1"/>
</dbReference>
<dbReference type="SMART" id="SM00487">
    <property type="entry name" value="DEXDc"/>
    <property type="match status" value="1"/>
</dbReference>
<dbReference type="AlphaFoldDB" id="A0A1I2PU17"/>
<keyword evidence="3 13" id="KW-0547">Nucleotide-binding</keyword>
<keyword evidence="7 13" id="KW-0067">ATP-binding</keyword>
<dbReference type="NCBIfam" id="TIGR00580">
    <property type="entry name" value="mfd"/>
    <property type="match status" value="1"/>
</dbReference>
<evidence type="ECO:0000256" key="6">
    <source>
        <dbReference type="ARBA" id="ARBA00022806"/>
    </source>
</evidence>
<evidence type="ECO:0000313" key="16">
    <source>
        <dbReference type="EMBL" id="SFG19775.1"/>
    </source>
</evidence>
<dbReference type="InterPro" id="IPR003711">
    <property type="entry name" value="CarD-like/TRCF_RID"/>
</dbReference>
<sequence>MEPLIQMFRQDTDFQATVEGLNRRLKEQMVAGLSGTARMVYVAALHRETERPILLVTHNLNQAQKAVEDLYELLPREQVLLYPANELVVTEVALAGQETLGERMEVLSRLSRGFTGVLVVPYSGLRRRFPPRSAVRAAHIRLAVGEEHPMEPVVNRLTEIGYERVEMVEKAGEFSVRGGILDVYPVTFDDPVRIEWFDDEVDSIRPFSVADQRSYDKRQEVLIPPARELFAPPERLFQAGDRVAGLLEERLRTVKDPALKKKLTESIGWEIEQLKTGQFFTGIYKYIEPIYPDCQSILSYMPKDAVLIMDEPTRIRETARQMEREEAEWQTALLGQGEYLPGLKVSFTYEELFQQNPLDVIYLSLFMRQTPGIQPQNIVQILCRGMQQFHGQMHALKTEWERWIKGRYRVIFTAGTEERAERLIRVLADYGMEVTKDTSENPPVPGHPVVRIGTLLGGFEMSATRLAVITEGEVFTQRRRRARRIAKMDYAEKIKDYQDLKPGDYVVHVNHGIGRYAGIETLEVDGRHKDYLLIQYAGNDKLYVPVEQIEQVQKYIGSEEKKPKVYSLGGSEWSKVKNRVRSSVQDIAAELIQLYAKRQAAKGYAFSKDTPFQREFDAMFPYEETPDQLRSIEEIKRDMERDRPMDRLLCGDVGYGKTEVAIRAAFKAVMDGKQVAVLVPTTILAQQHYETFRERFADFPVEIRVLSRFRTRKEQRETIKGLKDHTVDIVIGTHRLLSKDVEFRDLGLLIIDEEQRFGVKHKEKIKQMKHNVDVLTLTATPIPRTLHMAMIGVRDLSVIETPPENRFPVQTYVLEYSAALVREAIERELARGGQVYFLYNQVHNIDQMADQVRQLVPEARVAVAHGQMPETELEKVMLDFLDGEYDVLVSTTIIETGVDIPNVNTLIIYDADKMGLSQLYQLRGRVGRSNRIAYAYFTYQRDKVLSEAAEKRLQAIKEFTELGSGFKIAMRDLAIRGAGNLLGAEQHGHIASVGFELYSQMLKEAIEELQGKEEKEKSVEPEIELKVDAYLPAEYIRDEKQKIEIYKKIRSVRTLEEARDLEEEIEDRFGDLPEPVINLLRVARIRAYAVRYGIEQVVQEKGEIVIRFSPDQNGRIDAGRLIRLTHEVPDRRVRLSSGRRVGIAFKVQGMSSGDALSMIERFLEKFETVLKKKGEMRHAAQ</sequence>